<dbReference type="AlphaFoldDB" id="A0AAN2BKZ2"/>
<name>A0AAN2BKZ2_9GAMM</name>
<organism evidence="2 3">
    <name type="scientific">Marinagarivorans cellulosilyticus</name>
    <dbReference type="NCBI Taxonomy" id="2721545"/>
    <lineage>
        <taxon>Bacteria</taxon>
        <taxon>Pseudomonadati</taxon>
        <taxon>Pseudomonadota</taxon>
        <taxon>Gammaproteobacteria</taxon>
        <taxon>Cellvibrionales</taxon>
        <taxon>Cellvibrionaceae</taxon>
        <taxon>Marinagarivorans</taxon>
    </lineage>
</organism>
<evidence type="ECO:0000313" key="3">
    <source>
        <dbReference type="Proteomes" id="UP001320119"/>
    </source>
</evidence>
<accession>A0AAN2BKZ2</accession>
<sequence length="254" mass="27145">MKTLNCIAHNKRCAPKKQLGATLIGLMIGLLVSMIGILGSLSLYKTLTKTSVDATFDTKHDGNAALTLSRSAYEIQSAGFGLKEVEAGVVNPHLSIIDAQQLVWRTGGVINSEAADVTCKRLREIEATAPDIKAGVLGRKLILETTDNSVTATCDDISLLSGVAWDDAEVEILNITVLSRLNTAYTKAGDLALIAFKLQDTDGLQACSPYGMVPTEDQTKLIRISHFSSTDINQSTNPTVRSLSHDVCIGNSVL</sequence>
<dbReference type="KEGG" id="marq:MARGE09_P2740"/>
<dbReference type="EMBL" id="AP023086">
    <property type="protein sequence ID" value="BCD98539.1"/>
    <property type="molecule type" value="Genomic_DNA"/>
</dbReference>
<dbReference type="RefSeq" id="WP_236982956.1">
    <property type="nucleotide sequence ID" value="NZ_AP023086.1"/>
</dbReference>
<protein>
    <submittedName>
        <fullName evidence="2">Uncharacterized protein</fullName>
    </submittedName>
</protein>
<reference evidence="2 3" key="1">
    <citation type="journal article" date="2022" name="IScience">
        <title>An ultrasensitive nanofiber-based assay for enzymatic hydrolysis and deep-sea microbial degradation of cellulose.</title>
        <authorList>
            <person name="Tsudome M."/>
            <person name="Tachioka M."/>
            <person name="Miyazaki M."/>
            <person name="Uchimura K."/>
            <person name="Tsuda M."/>
            <person name="Takaki Y."/>
            <person name="Deguchi S."/>
        </authorList>
    </citation>
    <scope>NUCLEOTIDE SEQUENCE [LARGE SCALE GENOMIC DNA]</scope>
    <source>
        <strain evidence="2 3">GE09</strain>
    </source>
</reference>
<evidence type="ECO:0000313" key="2">
    <source>
        <dbReference type="EMBL" id="BCD98539.1"/>
    </source>
</evidence>
<keyword evidence="1" id="KW-0472">Membrane</keyword>
<evidence type="ECO:0000256" key="1">
    <source>
        <dbReference type="SAM" id="Phobius"/>
    </source>
</evidence>
<keyword evidence="3" id="KW-1185">Reference proteome</keyword>
<feature type="transmembrane region" description="Helical" evidence="1">
    <location>
        <begin position="21"/>
        <end position="44"/>
    </location>
</feature>
<dbReference type="Proteomes" id="UP001320119">
    <property type="component" value="Chromosome"/>
</dbReference>
<gene>
    <name evidence="2" type="ORF">MARGE09_P2740</name>
</gene>
<keyword evidence="1" id="KW-1133">Transmembrane helix</keyword>
<proteinExistence type="predicted"/>
<keyword evidence="1" id="KW-0812">Transmembrane</keyword>